<sequence>RTMAEIFPAKSTILDGRLRSQSSHAARRVLTVRR</sequence>
<proteinExistence type="predicted"/>
<name>A0A382HCQ2_9ZZZZ</name>
<reference evidence="1" key="1">
    <citation type="submission" date="2018-05" db="EMBL/GenBank/DDBJ databases">
        <authorList>
            <person name="Lanie J.A."/>
            <person name="Ng W.-L."/>
            <person name="Kazmierczak K.M."/>
            <person name="Andrzejewski T.M."/>
            <person name="Davidsen T.M."/>
            <person name="Wayne K.J."/>
            <person name="Tettelin H."/>
            <person name="Glass J.I."/>
            <person name="Rusch D."/>
            <person name="Podicherti R."/>
            <person name="Tsui H.-C.T."/>
            <person name="Winkler M.E."/>
        </authorList>
    </citation>
    <scope>NUCLEOTIDE SEQUENCE</scope>
</reference>
<protein>
    <submittedName>
        <fullName evidence="1">Uncharacterized protein</fullName>
    </submittedName>
</protein>
<accession>A0A382HCQ2</accession>
<organism evidence="1">
    <name type="scientific">marine metagenome</name>
    <dbReference type="NCBI Taxonomy" id="408172"/>
    <lineage>
        <taxon>unclassified sequences</taxon>
        <taxon>metagenomes</taxon>
        <taxon>ecological metagenomes</taxon>
    </lineage>
</organism>
<feature type="non-terminal residue" evidence="1">
    <location>
        <position position="1"/>
    </location>
</feature>
<dbReference type="AlphaFoldDB" id="A0A382HCQ2"/>
<gene>
    <name evidence="1" type="ORF">METZ01_LOCUS237914</name>
</gene>
<evidence type="ECO:0000313" key="1">
    <source>
        <dbReference type="EMBL" id="SVB85060.1"/>
    </source>
</evidence>
<dbReference type="EMBL" id="UINC01060494">
    <property type="protein sequence ID" value="SVB85060.1"/>
    <property type="molecule type" value="Genomic_DNA"/>
</dbReference>